<dbReference type="RefSeq" id="WP_394411887.1">
    <property type="nucleotide sequence ID" value="NZ_JBIGIC010000007.1"/>
</dbReference>
<dbReference type="EMBL" id="JBIGIC010000007">
    <property type="protein sequence ID" value="MFG6487962.1"/>
    <property type="molecule type" value="Genomic_DNA"/>
</dbReference>
<gene>
    <name evidence="2" type="ORF">ACG04R_14860</name>
</gene>
<keyword evidence="3" id="KW-1185">Reference proteome</keyword>
<dbReference type="InterPro" id="IPR049945">
    <property type="entry name" value="AAA_22"/>
</dbReference>
<organism evidence="2 3">
    <name type="scientific">Pelomonas candidula</name>
    <dbReference type="NCBI Taxonomy" id="3299025"/>
    <lineage>
        <taxon>Bacteria</taxon>
        <taxon>Pseudomonadati</taxon>
        <taxon>Pseudomonadota</taxon>
        <taxon>Betaproteobacteria</taxon>
        <taxon>Burkholderiales</taxon>
        <taxon>Sphaerotilaceae</taxon>
        <taxon>Roseateles</taxon>
    </lineage>
</organism>
<evidence type="ECO:0000259" key="1">
    <source>
        <dbReference type="Pfam" id="PF13401"/>
    </source>
</evidence>
<dbReference type="Pfam" id="PF13401">
    <property type="entry name" value="AAA_22"/>
    <property type="match status" value="1"/>
</dbReference>
<comment type="caution">
    <text evidence="2">The sequence shown here is derived from an EMBL/GenBank/DDBJ whole genome shotgun (WGS) entry which is preliminary data.</text>
</comment>
<dbReference type="Proteomes" id="UP001606134">
    <property type="component" value="Unassembled WGS sequence"/>
</dbReference>
<dbReference type="InterPro" id="IPR027417">
    <property type="entry name" value="P-loop_NTPase"/>
</dbReference>
<dbReference type="SUPFAM" id="SSF52540">
    <property type="entry name" value="P-loop containing nucleoside triphosphate hydrolases"/>
    <property type="match status" value="1"/>
</dbReference>
<protein>
    <submittedName>
        <fullName evidence="2">AAA family ATPase</fullName>
    </submittedName>
</protein>
<evidence type="ECO:0000313" key="3">
    <source>
        <dbReference type="Proteomes" id="UP001606134"/>
    </source>
</evidence>
<name>A0ABW7HDS1_9BURK</name>
<feature type="domain" description="ORC1/DEAH AAA+ ATPase" evidence="1">
    <location>
        <begin position="111"/>
        <end position="276"/>
    </location>
</feature>
<evidence type="ECO:0000313" key="2">
    <source>
        <dbReference type="EMBL" id="MFG6487962.1"/>
    </source>
</evidence>
<reference evidence="2 3" key="1">
    <citation type="submission" date="2024-08" db="EMBL/GenBank/DDBJ databases">
        <authorList>
            <person name="Lu H."/>
        </authorList>
    </citation>
    <scope>NUCLEOTIDE SEQUENCE [LARGE SCALE GENOMIC DNA]</scope>
    <source>
        <strain evidence="2 3">BYS78W</strain>
    </source>
</reference>
<proteinExistence type="predicted"/>
<accession>A0ABW7HDS1</accession>
<sequence length="423" mass="47342">MTTDALFDDPYDGNPLVTGLGPLISPVTALAQLTSIPRRPNEIASMPKHVRLHHLMRLIDLHIPAAEEGRLRQTIDLMLRQGYRHRDPRDARSWRPISGEWLPTGAQLTPASAAVVVGHSGVGKSQSIRRSLLSYPSQLIVHNSFPQMVGEHTQVVWQSIDVPPGGRSVDLGAALMIAWDHSTGAARFKDSLKRPRRDGSQMLDEWRHVALSHFLGILHLDEVQNFFKLAALKKRSKRGGDADAPELSIVEDLCLKWLLVLINTWQIPVLISGTPDGVGALTRRFANAQRFSTMGYHRFERFESAGDKGFRLGILKELVEHQYVQQKLPMSDELASLVIELTAGIPRIIIALWIAAHRVAFSRKDDALTLDDLRRAAEKYLAPVKQAVAALNSDLPHRMARYEDLVPREDAFWGLFWTSMASD</sequence>